<feature type="domain" description="FHA" evidence="2">
    <location>
        <begin position="204"/>
        <end position="257"/>
    </location>
</feature>
<dbReference type="InterPro" id="IPR000253">
    <property type="entry name" value="FHA_dom"/>
</dbReference>
<dbReference type="Gene3D" id="2.60.200.20">
    <property type="match status" value="1"/>
</dbReference>
<organism evidence="3 4">
    <name type="scientific">[Eubacterium] siraeum</name>
    <dbReference type="NCBI Taxonomy" id="39492"/>
    <lineage>
        <taxon>Bacteria</taxon>
        <taxon>Bacillati</taxon>
        <taxon>Bacillota</taxon>
        <taxon>Clostridia</taxon>
        <taxon>Eubacteriales</taxon>
        <taxon>Oscillospiraceae</taxon>
        <taxon>Oscillospiraceae incertae sedis</taxon>
    </lineage>
</organism>
<dbReference type="Pfam" id="PF00498">
    <property type="entry name" value="FHA"/>
    <property type="match status" value="1"/>
</dbReference>
<dbReference type="Proteomes" id="UP000095662">
    <property type="component" value="Unassembled WGS sequence"/>
</dbReference>
<dbReference type="STRING" id="39492.ERS852540_00624"/>
<evidence type="ECO:0000313" key="4">
    <source>
        <dbReference type="Proteomes" id="UP000095662"/>
    </source>
</evidence>
<accession>A0A174Z6Q7</accession>
<feature type="region of interest" description="Disordered" evidence="1">
    <location>
        <begin position="100"/>
        <end position="132"/>
    </location>
</feature>
<dbReference type="CDD" id="cd00060">
    <property type="entry name" value="FHA"/>
    <property type="match status" value="1"/>
</dbReference>
<proteinExistence type="predicted"/>
<evidence type="ECO:0000313" key="3">
    <source>
        <dbReference type="EMBL" id="CUQ83075.1"/>
    </source>
</evidence>
<evidence type="ECO:0000256" key="1">
    <source>
        <dbReference type="SAM" id="MobiDB-lite"/>
    </source>
</evidence>
<dbReference type="SUPFAM" id="SSF49879">
    <property type="entry name" value="SMAD/FHA domain"/>
    <property type="match status" value="1"/>
</dbReference>
<evidence type="ECO:0000259" key="2">
    <source>
        <dbReference type="PROSITE" id="PS50006"/>
    </source>
</evidence>
<dbReference type="AlphaFoldDB" id="A0A174Z6Q7"/>
<sequence length="294" mass="32545">MKKVRCLNGHFFDSDIYDKCPLCNSVKVDENDANGVESAKSVTQEKKHLFPWMKDNKKAAEIVRVEDGAIDKTFSIFGNDNDKSKPINEIYSCASAKPATDAAGADSHSDKKVEDASVKKSEPPAAFEESTNSVAVSIKDEIKNARLDSNKTIGFFSMPVPKTQEDGTASTNIPATQNEPLVGWIVCINGVNFGKGFSLFSGMNSVGRSEENRIVIPGDNGISRQKHAMIVYEPKKRVFYIKSGESSGLTYVNDEIVMETKQLEAWDKITLGDSDFLLIPLCCDRFSWEDYITR</sequence>
<protein>
    <submittedName>
        <fullName evidence="3">FHA domain</fullName>
    </submittedName>
</protein>
<dbReference type="InterPro" id="IPR008984">
    <property type="entry name" value="SMAD_FHA_dom_sf"/>
</dbReference>
<name>A0A174Z6Q7_9FIRM</name>
<dbReference type="PROSITE" id="PS50006">
    <property type="entry name" value="FHA_DOMAIN"/>
    <property type="match status" value="1"/>
</dbReference>
<reference evidence="3 4" key="1">
    <citation type="submission" date="2015-09" db="EMBL/GenBank/DDBJ databases">
        <authorList>
            <consortium name="Pathogen Informatics"/>
        </authorList>
    </citation>
    <scope>NUCLEOTIDE SEQUENCE [LARGE SCALE GENOMIC DNA]</scope>
    <source>
        <strain evidence="3 4">2789STDY5834928</strain>
    </source>
</reference>
<gene>
    <name evidence="3" type="ORF">ERS852540_00624</name>
</gene>
<dbReference type="OrthoDB" id="370565at2"/>
<feature type="compositionally biased region" description="Basic and acidic residues" evidence="1">
    <location>
        <begin position="107"/>
        <end position="122"/>
    </location>
</feature>
<dbReference type="EMBL" id="CZBY01000003">
    <property type="protein sequence ID" value="CUQ83075.1"/>
    <property type="molecule type" value="Genomic_DNA"/>
</dbReference>